<name>A0A4R6XXZ9_9GAMM</name>
<evidence type="ECO:0000256" key="10">
    <source>
        <dbReference type="ARBA" id="ARBA00023136"/>
    </source>
</evidence>
<protein>
    <submittedName>
        <fullName evidence="18">Iron complex outermembrane receptor protein</fullName>
    </submittedName>
</protein>
<dbReference type="InterPro" id="IPR012910">
    <property type="entry name" value="Plug_dom"/>
</dbReference>
<feature type="chain" id="PRO_5020745278" evidence="15">
    <location>
        <begin position="32"/>
        <end position="740"/>
    </location>
</feature>
<evidence type="ECO:0000256" key="11">
    <source>
        <dbReference type="ARBA" id="ARBA00023237"/>
    </source>
</evidence>
<keyword evidence="5 12" id="KW-0812">Transmembrane</keyword>
<feature type="domain" description="TonB-dependent receptor plug" evidence="17">
    <location>
        <begin position="54"/>
        <end position="163"/>
    </location>
</feature>
<evidence type="ECO:0000256" key="14">
    <source>
        <dbReference type="RuleBase" id="RU003357"/>
    </source>
</evidence>
<keyword evidence="19" id="KW-1185">Reference proteome</keyword>
<dbReference type="RefSeq" id="WP_180236486.1">
    <property type="nucleotide sequence ID" value="NZ_NIHB01000001.1"/>
</dbReference>
<keyword evidence="10 12" id="KW-0472">Membrane</keyword>
<sequence length="740" mass="82164">MYKNKITAAIHQTLMVSAFSMAMVPVAWSQAADDEESVALDDVKVTARRVEESIQDIPVAVTSFSREELEDAQAENLDSLKGAVPNMNLVQGRGSATSANIYIRGIGQPDALQTFDPGVGVYVDGVYLSRIQGALMSLHDVERIEVLRGPQGTLYGKNTIGGAVNVVTRRPDGESAGELQLLGGNYGKLSTSMYYKGALSDRTSASISALYRLDNGFVEDQFNGQHYNDRDNTSLRFLLNSQVNDRLSLDFSIDYTDQENALSLGRSESALIALDFADLTTPVILSLPPSGEYDFRGRTSFNNDENQELRHTGASITVNYDINDRWNFKSITAKRDLQSDSFIDIDATEFELGDVFVGVDQDQFSQEFQFLFDNANGFNAVLGAYYLQENVPSHQEAYANDFLLFGGVPLDFLRTIDDDLETTSYALFAQGNWTLTDRWGLTAGIRYSKDDKDYARTTSTFSTAGPFLDGTFAFQDSDSWDSVTPMLSVDYQVSDNSMMYASVSKGFKSGGFNGRANGAADVSSFKPETVWTYEVGGKSQFLDNRLRVNYAMFTSNYEDFQARVAEDISSFPVINAAELDISGAELEVTWLLSASTSVYSSVGYLNSDYKKFFDFRQPDLDRSDDTPPFSPDWTFRIGMNHAMYLNGGAVLRFGVNGNYTDDMYLSVDNQAALTQDDYWLFNAYATYDFANPAWSVSVGGKNLGDEVYKVDAQEFSSVGNIQTAYYGDPRTWYAALNYRF</sequence>
<proteinExistence type="inferred from homology"/>
<evidence type="ECO:0000313" key="18">
    <source>
        <dbReference type="EMBL" id="TDR23370.1"/>
    </source>
</evidence>
<dbReference type="InterPro" id="IPR000531">
    <property type="entry name" value="Beta-barrel_TonB"/>
</dbReference>
<evidence type="ECO:0000256" key="4">
    <source>
        <dbReference type="ARBA" id="ARBA00022496"/>
    </source>
</evidence>
<dbReference type="EMBL" id="SNZB01000001">
    <property type="protein sequence ID" value="TDR23370.1"/>
    <property type="molecule type" value="Genomic_DNA"/>
</dbReference>
<evidence type="ECO:0000259" key="16">
    <source>
        <dbReference type="Pfam" id="PF00593"/>
    </source>
</evidence>
<evidence type="ECO:0000256" key="13">
    <source>
        <dbReference type="PROSITE-ProRule" id="PRU10144"/>
    </source>
</evidence>
<evidence type="ECO:0000256" key="2">
    <source>
        <dbReference type="ARBA" id="ARBA00022448"/>
    </source>
</evidence>
<evidence type="ECO:0000256" key="9">
    <source>
        <dbReference type="ARBA" id="ARBA00023077"/>
    </source>
</evidence>
<dbReference type="Pfam" id="PF00593">
    <property type="entry name" value="TonB_dep_Rec_b-barrel"/>
    <property type="match status" value="1"/>
</dbReference>
<evidence type="ECO:0000256" key="15">
    <source>
        <dbReference type="SAM" id="SignalP"/>
    </source>
</evidence>
<dbReference type="AlphaFoldDB" id="A0A4R6XXZ9"/>
<evidence type="ECO:0000256" key="6">
    <source>
        <dbReference type="ARBA" id="ARBA00022729"/>
    </source>
</evidence>
<evidence type="ECO:0000313" key="19">
    <source>
        <dbReference type="Proteomes" id="UP000295724"/>
    </source>
</evidence>
<dbReference type="InterPro" id="IPR036942">
    <property type="entry name" value="Beta-barrel_TonB_sf"/>
</dbReference>
<dbReference type="Gene3D" id="2.40.170.20">
    <property type="entry name" value="TonB-dependent receptor, beta-barrel domain"/>
    <property type="match status" value="1"/>
</dbReference>
<feature type="short sequence motif" description="TonB C-terminal box" evidence="13">
    <location>
        <begin position="723"/>
        <end position="740"/>
    </location>
</feature>
<gene>
    <name evidence="18" type="ORF">C8D91_0231</name>
</gene>
<dbReference type="InterPro" id="IPR039426">
    <property type="entry name" value="TonB-dep_rcpt-like"/>
</dbReference>
<keyword evidence="7" id="KW-0408">Iron</keyword>
<dbReference type="Pfam" id="PF07715">
    <property type="entry name" value="Plug"/>
    <property type="match status" value="1"/>
</dbReference>
<accession>A0A4R6XXZ9</accession>
<dbReference type="PROSITE" id="PS01156">
    <property type="entry name" value="TONB_DEPENDENT_REC_2"/>
    <property type="match status" value="1"/>
</dbReference>
<dbReference type="InterPro" id="IPR010917">
    <property type="entry name" value="TonB_rcpt_CS"/>
</dbReference>
<evidence type="ECO:0000256" key="1">
    <source>
        <dbReference type="ARBA" id="ARBA00004571"/>
    </source>
</evidence>
<feature type="signal peptide" evidence="15">
    <location>
        <begin position="1"/>
        <end position="31"/>
    </location>
</feature>
<evidence type="ECO:0000256" key="5">
    <source>
        <dbReference type="ARBA" id="ARBA00022692"/>
    </source>
</evidence>
<dbReference type="PANTHER" id="PTHR32552:SF81">
    <property type="entry name" value="TONB-DEPENDENT OUTER MEMBRANE RECEPTOR"/>
    <property type="match status" value="1"/>
</dbReference>
<dbReference type="GO" id="GO:0009279">
    <property type="term" value="C:cell outer membrane"/>
    <property type="evidence" value="ECO:0007669"/>
    <property type="project" value="UniProtKB-SubCell"/>
</dbReference>
<keyword evidence="8" id="KW-0406">Ion transport</keyword>
<dbReference type="SUPFAM" id="SSF56935">
    <property type="entry name" value="Porins"/>
    <property type="match status" value="1"/>
</dbReference>
<keyword evidence="9 14" id="KW-0798">TonB box</keyword>
<keyword evidence="2 12" id="KW-0813">Transport</keyword>
<comment type="subcellular location">
    <subcellularLocation>
        <location evidence="1 12">Cell outer membrane</location>
        <topology evidence="1 12">Multi-pass membrane protein</topology>
    </subcellularLocation>
</comment>
<keyword evidence="6 15" id="KW-0732">Signal</keyword>
<feature type="domain" description="TonB-dependent receptor-like beta-barrel" evidence="16">
    <location>
        <begin position="276"/>
        <end position="703"/>
    </location>
</feature>
<dbReference type="PANTHER" id="PTHR32552">
    <property type="entry name" value="FERRICHROME IRON RECEPTOR-RELATED"/>
    <property type="match status" value="1"/>
</dbReference>
<evidence type="ECO:0000259" key="17">
    <source>
        <dbReference type="Pfam" id="PF07715"/>
    </source>
</evidence>
<dbReference type="Proteomes" id="UP000295724">
    <property type="component" value="Unassembled WGS sequence"/>
</dbReference>
<keyword evidence="4" id="KW-0410">Iron transport</keyword>
<evidence type="ECO:0000256" key="3">
    <source>
        <dbReference type="ARBA" id="ARBA00022452"/>
    </source>
</evidence>
<evidence type="ECO:0000256" key="7">
    <source>
        <dbReference type="ARBA" id="ARBA00023004"/>
    </source>
</evidence>
<evidence type="ECO:0000256" key="12">
    <source>
        <dbReference type="PROSITE-ProRule" id="PRU01360"/>
    </source>
</evidence>
<keyword evidence="3 12" id="KW-1134">Transmembrane beta strand</keyword>
<reference evidence="18 19" key="1">
    <citation type="submission" date="2019-03" db="EMBL/GenBank/DDBJ databases">
        <title>Genomic Encyclopedia of Type Strains, Phase IV (KMG-IV): sequencing the most valuable type-strain genomes for metagenomic binning, comparative biology and taxonomic classification.</title>
        <authorList>
            <person name="Goeker M."/>
        </authorList>
    </citation>
    <scope>NUCLEOTIDE SEQUENCE [LARGE SCALE GENOMIC DNA]</scope>
    <source>
        <strain evidence="18 19">DSM 25488</strain>
    </source>
</reference>
<evidence type="ECO:0000256" key="8">
    <source>
        <dbReference type="ARBA" id="ARBA00023065"/>
    </source>
</evidence>
<keyword evidence="18" id="KW-0675">Receptor</keyword>
<organism evidence="18 19">
    <name type="scientific">Marinicella litoralis</name>
    <dbReference type="NCBI Taxonomy" id="644220"/>
    <lineage>
        <taxon>Bacteria</taxon>
        <taxon>Pseudomonadati</taxon>
        <taxon>Pseudomonadota</taxon>
        <taxon>Gammaproteobacteria</taxon>
        <taxon>Lysobacterales</taxon>
        <taxon>Marinicellaceae</taxon>
        <taxon>Marinicella</taxon>
    </lineage>
</organism>
<comment type="similarity">
    <text evidence="12 14">Belongs to the TonB-dependent receptor family.</text>
</comment>
<keyword evidence="11 12" id="KW-0998">Cell outer membrane</keyword>
<comment type="caution">
    <text evidence="18">The sequence shown here is derived from an EMBL/GenBank/DDBJ whole genome shotgun (WGS) entry which is preliminary data.</text>
</comment>
<dbReference type="GO" id="GO:0006826">
    <property type="term" value="P:iron ion transport"/>
    <property type="evidence" value="ECO:0007669"/>
    <property type="project" value="UniProtKB-KW"/>
</dbReference>
<dbReference type="PROSITE" id="PS52016">
    <property type="entry name" value="TONB_DEPENDENT_REC_3"/>
    <property type="match status" value="1"/>
</dbReference>
<dbReference type="CDD" id="cd01347">
    <property type="entry name" value="ligand_gated_channel"/>
    <property type="match status" value="1"/>
</dbReference>